<protein>
    <submittedName>
        <fullName evidence="1">Nonstructural protein</fullName>
    </submittedName>
</protein>
<dbReference type="Pfam" id="PF11073">
    <property type="entry name" value="NSs"/>
    <property type="match status" value="1"/>
</dbReference>
<dbReference type="Proteomes" id="UP000172856">
    <property type="component" value="Genome"/>
</dbReference>
<name>U5XJM5_9VIRU</name>
<dbReference type="RefSeq" id="YP_010086146.1">
    <property type="nucleotide sequence ID" value="NC_055362.1"/>
</dbReference>
<evidence type="ECO:0000313" key="1">
    <source>
        <dbReference type="EMBL" id="AGZ62537.1"/>
    </source>
</evidence>
<dbReference type="KEGG" id="vg:65246788"/>
<proteinExistence type="predicted"/>
<dbReference type="InterPro" id="IPR039434">
    <property type="entry name" value="NSs-like"/>
</dbReference>
<accession>U5XJM5</accession>
<organism evidence="1 2">
    <name type="scientific">Salanga virus</name>
    <dbReference type="NCBI Taxonomy" id="1416745"/>
    <lineage>
        <taxon>Viruses</taxon>
        <taxon>Riboviria</taxon>
        <taxon>Orthornavirae</taxon>
        <taxon>Negarnaviricota</taxon>
        <taxon>Polyploviricotina</taxon>
        <taxon>Bunyaviricetes</taxon>
        <taxon>Hareavirales</taxon>
        <taxon>Phenuiviridae</taxon>
        <taxon>Phlebovirus</taxon>
        <taxon>Phlebovirus salangaense</taxon>
    </lineage>
</organism>
<reference evidence="1 2" key="1">
    <citation type="journal article" date="2013" name="PLoS ONE">
        <title>Identification of Novel Viruses Using VirusHunter -- an Automated Data Analysis Pipeline.</title>
        <authorList>
            <person name="Zhao G."/>
            <person name="Krishnamurthy S."/>
            <person name="Cai Z."/>
            <person name="Popov V.L."/>
            <person name="Travassos da Rosa A.P."/>
            <person name="Guzman H."/>
            <person name="Cao S."/>
            <person name="Virgin H.W."/>
            <person name="Tesh R.B."/>
            <person name="Wang D."/>
        </authorList>
    </citation>
    <scope>NUCLEOTIDE SEQUENCE [LARGE SCALE GENOMIC DNA]</scope>
    <source>
        <strain evidence="1">AnB 904a</strain>
    </source>
</reference>
<dbReference type="GeneID" id="65246788"/>
<sequence>MDRYLHNRAIVHRLHGSSNLPVVTFKVIEDDIDEHVAVHQCVEVVLHSHRLSRAEGHSLKWFLERGLFPARSGDLIWSSCITRIEPQDLNSYLYGFAALPREDFNCLQLRNVRKALEWPTGQLSFEFFDLEFPGKYVWAFENMRRTIQLLSMMSSSDQVEDIICDAYDCVLRAGSDLGLAHSTFPGNNIVYEVCYIQLLKAVQAYSTDIQQVSGFPDNAVTIFLKDIMPYVRDRFPGVREPMSNPLPEPSEHQLNVWALPDEGIEEDID</sequence>
<evidence type="ECO:0000313" key="2">
    <source>
        <dbReference type="Proteomes" id="UP000172856"/>
    </source>
</evidence>
<dbReference type="EMBL" id="KC669551">
    <property type="protein sequence ID" value="AGZ62537.1"/>
    <property type="molecule type" value="Genomic_RNA"/>
</dbReference>
<keyword evidence="2" id="KW-1185">Reference proteome</keyword>